<dbReference type="RefSeq" id="WP_024269823.1">
    <property type="nucleotide sequence ID" value="NC_023917.1"/>
</dbReference>
<keyword evidence="2" id="KW-1003">Cell membrane</keyword>
<evidence type="ECO:0000256" key="1">
    <source>
        <dbReference type="ARBA" id="ARBA00004651"/>
    </source>
</evidence>
<evidence type="ECO:0000313" key="9">
    <source>
        <dbReference type="EMBL" id="BAO58379.1"/>
    </source>
</evidence>
<name>X5I2V9_CLOPF</name>
<protein>
    <recommendedName>
        <fullName evidence="7">ABC3 transporter permease C-terminal domain-containing protein</fullName>
    </recommendedName>
</protein>
<feature type="transmembrane region" description="Helical" evidence="6">
    <location>
        <begin position="313"/>
        <end position="337"/>
    </location>
</feature>
<dbReference type="EMBL" id="AP013033">
    <property type="protein sequence ID" value="BAO58324.1"/>
    <property type="molecule type" value="Genomic_DNA"/>
</dbReference>
<evidence type="ECO:0000256" key="3">
    <source>
        <dbReference type="ARBA" id="ARBA00022692"/>
    </source>
</evidence>
<keyword evidence="5 6" id="KW-0472">Membrane</keyword>
<evidence type="ECO:0000259" key="7">
    <source>
        <dbReference type="Pfam" id="PF02687"/>
    </source>
</evidence>
<proteinExistence type="predicted"/>
<feature type="transmembrane region" description="Helical" evidence="6">
    <location>
        <begin position="12"/>
        <end position="32"/>
    </location>
</feature>
<keyword evidence="3 6" id="KW-0812">Transmembrane</keyword>
<reference evidence="8" key="1">
    <citation type="journal article" date="2014" name="Infect. Immun.">
        <title>BEC, a novel enterotoxin of Clostridium perfringens found in human clinical isolates from acute gastroenteritis outbreaks.</title>
        <authorList>
            <person name="Yonogi S."/>
            <person name="Matsuda S."/>
            <person name="Kawai T."/>
            <person name="Yoda T."/>
            <person name="Harada T."/>
            <person name="Kumeda Y."/>
            <person name="Gotoh K."/>
            <person name="Hiyoshi H."/>
            <person name="Nakamura S."/>
            <person name="Kodama T."/>
            <person name="Iida T."/>
        </authorList>
    </citation>
    <scope>NUCLEOTIDE SEQUENCE</scope>
    <source>
        <strain evidence="8">OS1</strain>
        <strain evidence="9">TS1</strain>
        <plasmid evidence="8">pCP-OS1</plasmid>
        <plasmid evidence="9">pCP-TS1</plasmid>
    </source>
</reference>
<evidence type="ECO:0000256" key="6">
    <source>
        <dbReference type="SAM" id="Phobius"/>
    </source>
</evidence>
<feature type="transmembrane region" description="Helical" evidence="6">
    <location>
        <begin position="233"/>
        <end position="255"/>
    </location>
</feature>
<sequence>MNIKDYKNIKGLNLILGFIFSILILNMGISTFSESLKFRLDKKEFNDKLEYAVIDSNNKRLDEIVNDYTYKGVFGIYYGVDNFLQDVNNEIVSIDMIATNDRDLKIVDSKNISGDLFDSNDIENKTDKVIVGENIFNKSYIKGEKRYIKIDKFNKEYEIINVVRNNKEYSNKIIIPFSSVPKDYFDSIDNQYEIFLDKNLNINNISHVVEYGVISNETFLDCVISTLSFEIDLIITITISLFMSILVLLAFNLLWIESQEEKLKVFRMLGASRKIVFKYIFKSLTLMMVVSIPIAYSIYYVLANLINLNEINFNFNISIIIFLFMVCINWMISLLSIKKITSFN</sequence>
<dbReference type="AlphaFoldDB" id="X5I2V9"/>
<dbReference type="InterPro" id="IPR003838">
    <property type="entry name" value="ABC3_permease_C"/>
</dbReference>
<feature type="domain" description="ABC3 transporter permease C-terminal" evidence="7">
    <location>
        <begin position="235"/>
        <end position="343"/>
    </location>
</feature>
<evidence type="ECO:0000256" key="4">
    <source>
        <dbReference type="ARBA" id="ARBA00022989"/>
    </source>
</evidence>
<evidence type="ECO:0000256" key="2">
    <source>
        <dbReference type="ARBA" id="ARBA00022475"/>
    </source>
</evidence>
<comment type="subcellular location">
    <subcellularLocation>
        <location evidence="1">Cell membrane</location>
        <topology evidence="1">Multi-pass membrane protein</topology>
    </subcellularLocation>
</comment>
<keyword evidence="8" id="KW-0614">Plasmid</keyword>
<evidence type="ECO:0000256" key="5">
    <source>
        <dbReference type="ARBA" id="ARBA00023136"/>
    </source>
</evidence>
<organism evidence="8">
    <name type="scientific">Clostridium perfringens</name>
    <dbReference type="NCBI Taxonomy" id="1502"/>
    <lineage>
        <taxon>Bacteria</taxon>
        <taxon>Bacillati</taxon>
        <taxon>Bacillota</taxon>
        <taxon>Clostridia</taxon>
        <taxon>Eubacteriales</taxon>
        <taxon>Clostridiaceae</taxon>
        <taxon>Clostridium</taxon>
    </lineage>
</organism>
<geneLocation type="plasmid" evidence="8">
    <name>pCP-OS1</name>
</geneLocation>
<evidence type="ECO:0000313" key="8">
    <source>
        <dbReference type="EMBL" id="BAO58324.1"/>
    </source>
</evidence>
<feature type="transmembrane region" description="Helical" evidence="6">
    <location>
        <begin position="276"/>
        <end position="301"/>
    </location>
</feature>
<dbReference type="GO" id="GO:0005886">
    <property type="term" value="C:plasma membrane"/>
    <property type="evidence" value="ECO:0007669"/>
    <property type="project" value="UniProtKB-SubCell"/>
</dbReference>
<geneLocation type="plasmid" evidence="9">
    <name>pCP-TS1</name>
</geneLocation>
<dbReference type="Pfam" id="PF02687">
    <property type="entry name" value="FtsX"/>
    <property type="match status" value="1"/>
</dbReference>
<dbReference type="EMBL" id="AP013034">
    <property type="protein sequence ID" value="BAO58379.1"/>
    <property type="molecule type" value="Genomic_DNA"/>
</dbReference>
<accession>X5I2V9</accession>
<keyword evidence="4 6" id="KW-1133">Transmembrane helix</keyword>